<evidence type="ECO:0000313" key="3">
    <source>
        <dbReference type="Proteomes" id="UP001202328"/>
    </source>
</evidence>
<keyword evidence="3" id="KW-1185">Reference proteome</keyword>
<name>A0AAD4SPB0_9MAGN</name>
<dbReference type="EMBL" id="JAJJMB010009474">
    <property type="protein sequence ID" value="KAI3913428.1"/>
    <property type="molecule type" value="Genomic_DNA"/>
</dbReference>
<feature type="non-terminal residue" evidence="2">
    <location>
        <position position="1"/>
    </location>
</feature>
<keyword evidence="1" id="KW-1133">Transmembrane helix</keyword>
<evidence type="ECO:0000256" key="1">
    <source>
        <dbReference type="SAM" id="Phobius"/>
    </source>
</evidence>
<protein>
    <submittedName>
        <fullName evidence="2">Uncharacterized protein</fullName>
    </submittedName>
</protein>
<reference evidence="2" key="1">
    <citation type="submission" date="2022-04" db="EMBL/GenBank/DDBJ databases">
        <title>A functionally conserved STORR gene fusion in Papaver species that diverged 16.8 million years ago.</title>
        <authorList>
            <person name="Catania T."/>
        </authorList>
    </citation>
    <scope>NUCLEOTIDE SEQUENCE</scope>
    <source>
        <strain evidence="2">S-188037</strain>
    </source>
</reference>
<accession>A0AAD4SPB0</accession>
<keyword evidence="1" id="KW-0472">Membrane</keyword>
<comment type="caution">
    <text evidence="2">The sequence shown here is derived from an EMBL/GenBank/DDBJ whole genome shotgun (WGS) entry which is preliminary data.</text>
</comment>
<evidence type="ECO:0000313" key="2">
    <source>
        <dbReference type="EMBL" id="KAI3913428.1"/>
    </source>
</evidence>
<sequence length="76" mass="9054">LTELIVFILKHITSADGTNFFDLLQQVMQKYILCDANPLMTYLEYIFCTWSMQFLIILHVLILMKAQIFKYLKPYT</sequence>
<proteinExistence type="predicted"/>
<feature type="non-terminal residue" evidence="2">
    <location>
        <position position="76"/>
    </location>
</feature>
<dbReference type="AlphaFoldDB" id="A0AAD4SPB0"/>
<gene>
    <name evidence="2" type="ORF">MKW98_003907</name>
</gene>
<organism evidence="2 3">
    <name type="scientific">Papaver atlanticum</name>
    <dbReference type="NCBI Taxonomy" id="357466"/>
    <lineage>
        <taxon>Eukaryota</taxon>
        <taxon>Viridiplantae</taxon>
        <taxon>Streptophyta</taxon>
        <taxon>Embryophyta</taxon>
        <taxon>Tracheophyta</taxon>
        <taxon>Spermatophyta</taxon>
        <taxon>Magnoliopsida</taxon>
        <taxon>Ranunculales</taxon>
        <taxon>Papaveraceae</taxon>
        <taxon>Papaveroideae</taxon>
        <taxon>Papaver</taxon>
    </lineage>
</organism>
<dbReference type="Proteomes" id="UP001202328">
    <property type="component" value="Unassembled WGS sequence"/>
</dbReference>
<feature type="transmembrane region" description="Helical" evidence="1">
    <location>
        <begin position="42"/>
        <end position="64"/>
    </location>
</feature>
<keyword evidence="1" id="KW-0812">Transmembrane</keyword>